<proteinExistence type="predicted"/>
<organism evidence="1 2">
    <name type="scientific">Buddleja alternifolia</name>
    <dbReference type="NCBI Taxonomy" id="168488"/>
    <lineage>
        <taxon>Eukaryota</taxon>
        <taxon>Viridiplantae</taxon>
        <taxon>Streptophyta</taxon>
        <taxon>Embryophyta</taxon>
        <taxon>Tracheophyta</taxon>
        <taxon>Spermatophyta</taxon>
        <taxon>Magnoliopsida</taxon>
        <taxon>eudicotyledons</taxon>
        <taxon>Gunneridae</taxon>
        <taxon>Pentapetalae</taxon>
        <taxon>asterids</taxon>
        <taxon>lamiids</taxon>
        <taxon>Lamiales</taxon>
        <taxon>Scrophulariaceae</taxon>
        <taxon>Buddlejeae</taxon>
        <taxon>Buddleja</taxon>
    </lineage>
</organism>
<dbReference type="PANTHER" id="PTHR43473:SF2">
    <property type="entry name" value="MAGNESIUM-CHELATASE SUBUNIT CHLD, CHLOROPLASTIC"/>
    <property type="match status" value="1"/>
</dbReference>
<name>A0AAV6WSD4_9LAMI</name>
<evidence type="ECO:0000313" key="2">
    <source>
        <dbReference type="Proteomes" id="UP000826271"/>
    </source>
</evidence>
<dbReference type="EMBL" id="WHWC01000013">
    <property type="protein sequence ID" value="KAG8371011.1"/>
    <property type="molecule type" value="Genomic_DNA"/>
</dbReference>
<accession>A0AAV6WSD4</accession>
<dbReference type="Proteomes" id="UP000826271">
    <property type="component" value="Unassembled WGS sequence"/>
</dbReference>
<evidence type="ECO:0000313" key="1">
    <source>
        <dbReference type="EMBL" id="KAG8371011.1"/>
    </source>
</evidence>
<protein>
    <submittedName>
        <fullName evidence="1">Uncharacterized protein</fullName>
    </submittedName>
</protein>
<keyword evidence="2" id="KW-1185">Reference proteome</keyword>
<dbReference type="PANTHER" id="PTHR43473">
    <property type="entry name" value="MAGNESIUM-CHELATASE SUBUNIT CHLD, CHLOROPLASTIC"/>
    <property type="match status" value="1"/>
</dbReference>
<comment type="caution">
    <text evidence="1">The sequence shown here is derived from an EMBL/GenBank/DDBJ whole genome shotgun (WGS) entry which is preliminary data.</text>
</comment>
<dbReference type="AlphaFoldDB" id="A0AAV6WSD4"/>
<sequence>MARGLNAIPTPIEVVTGSISNADPAKPEEWEDGLADRVEYDSSGNVKTEVVRSPSVQIPLNVTEDRLIGSIEVEESVKS</sequence>
<reference evidence="1" key="1">
    <citation type="submission" date="2019-10" db="EMBL/GenBank/DDBJ databases">
        <authorList>
            <person name="Zhang R."/>
            <person name="Pan Y."/>
            <person name="Wang J."/>
            <person name="Ma R."/>
            <person name="Yu S."/>
        </authorList>
    </citation>
    <scope>NUCLEOTIDE SEQUENCE</scope>
    <source>
        <strain evidence="1">LA-IB0</strain>
        <tissue evidence="1">Leaf</tissue>
    </source>
</reference>
<gene>
    <name evidence="1" type="ORF">BUALT_Bualt13G0042700</name>
</gene>